<keyword evidence="3" id="KW-0449">Lipoprotein</keyword>
<feature type="chain" id="PRO_5001618688" evidence="2">
    <location>
        <begin position="19"/>
        <end position="343"/>
    </location>
</feature>
<evidence type="ECO:0000313" key="3">
    <source>
        <dbReference type="EMBL" id="KCZ97381.1"/>
    </source>
</evidence>
<feature type="signal peptide" evidence="2">
    <location>
        <begin position="1"/>
        <end position="18"/>
    </location>
</feature>
<evidence type="ECO:0000256" key="1">
    <source>
        <dbReference type="SAM" id="MobiDB-lite"/>
    </source>
</evidence>
<proteinExistence type="predicted"/>
<protein>
    <submittedName>
        <fullName evidence="3">Putative lipoprotein</fullName>
    </submittedName>
</protein>
<comment type="caution">
    <text evidence="3">The sequence shown here is derived from an EMBL/GenBank/DDBJ whole genome shotgun (WGS) entry which is preliminary data.</text>
</comment>
<evidence type="ECO:0000256" key="2">
    <source>
        <dbReference type="SAM" id="SignalP"/>
    </source>
</evidence>
<accession>A0A062V5W3</accession>
<dbReference type="EMBL" id="ARYM01000020">
    <property type="protein sequence ID" value="KCZ97381.1"/>
    <property type="molecule type" value="Genomic_DNA"/>
</dbReference>
<dbReference type="eggNOG" id="ENOG50346YB">
    <property type="taxonomic scope" value="Bacteria"/>
</dbReference>
<organism evidence="3 4">
    <name type="scientific">Hyphomonas polymorpha PS728</name>
    <dbReference type="NCBI Taxonomy" id="1280954"/>
    <lineage>
        <taxon>Bacteria</taxon>
        <taxon>Pseudomonadati</taxon>
        <taxon>Pseudomonadota</taxon>
        <taxon>Alphaproteobacteria</taxon>
        <taxon>Hyphomonadales</taxon>
        <taxon>Hyphomonadaceae</taxon>
        <taxon>Hyphomonas</taxon>
    </lineage>
</organism>
<dbReference type="STRING" id="1280954.HPO_15151"/>
<dbReference type="OrthoDB" id="7450588at2"/>
<keyword evidence="4" id="KW-1185">Reference proteome</keyword>
<dbReference type="PATRIC" id="fig|1280954.3.peg.3066"/>
<dbReference type="AlphaFoldDB" id="A0A062V5W3"/>
<dbReference type="PROSITE" id="PS51257">
    <property type="entry name" value="PROKAR_LIPOPROTEIN"/>
    <property type="match status" value="1"/>
</dbReference>
<evidence type="ECO:0000313" key="4">
    <source>
        <dbReference type="Proteomes" id="UP000027100"/>
    </source>
</evidence>
<dbReference type="Proteomes" id="UP000027100">
    <property type="component" value="Unassembled WGS sequence"/>
</dbReference>
<name>A0A062V5W3_9PROT</name>
<feature type="compositionally biased region" description="Gly residues" evidence="1">
    <location>
        <begin position="34"/>
        <end position="63"/>
    </location>
</feature>
<dbReference type="RefSeq" id="WP_157532871.1">
    <property type="nucleotide sequence ID" value="NZ_ARYM01000020.1"/>
</dbReference>
<gene>
    <name evidence="3" type="ORF">HPO_15151</name>
</gene>
<reference evidence="3 4" key="1">
    <citation type="journal article" date="2014" name="Antonie Van Leeuwenhoek">
        <title>Hyphomonas beringensis sp. nov. and Hyphomonas chukchiensis sp. nov., isolated from surface seawater of the Bering Sea and Chukchi Sea.</title>
        <authorList>
            <person name="Li C."/>
            <person name="Lai Q."/>
            <person name="Li G."/>
            <person name="Dong C."/>
            <person name="Wang J."/>
            <person name="Liao Y."/>
            <person name="Shao Z."/>
        </authorList>
    </citation>
    <scope>NUCLEOTIDE SEQUENCE [LARGE SCALE GENOMIC DNA]</scope>
    <source>
        <strain evidence="3 4">PS728</strain>
    </source>
</reference>
<sequence>MPKLPMTAIALVAIAALAACESNGHTRYASIGTVGPGGSNGGDGSDGGNGSDGSDGQNGGPGVQGPPGPAGPAGPQGPAGPTGPQGEPGGNFALGDTGLIATGGLVGPSGIGGTGLLANLGDTSTSIPVVSDVSTSAGSIISATGTNLDAALGETNLPTELASVTGAVTQTVTNLGGALESFGTDGAPLVDGVTSAVSPVLTASLGGGTLAGDESAGSLIGVSLLSPDQQSGTLAEIGVASDGTLLSADLSTSTDTALVLGSVASVDLGPLTGGVNDLLGETSLTEVTSLLEGGTVDSGLLSGLTAPVQDLLTSGGDVPETPLTPILSGTTGLLGGLLGGGAN</sequence>
<keyword evidence="2" id="KW-0732">Signal</keyword>
<feature type="region of interest" description="Disordered" evidence="1">
    <location>
        <begin position="31"/>
        <end position="95"/>
    </location>
</feature>